<evidence type="ECO:0000313" key="3">
    <source>
        <dbReference type="EMBL" id="SHL90010.1"/>
    </source>
</evidence>
<evidence type="ECO:0000313" key="4">
    <source>
        <dbReference type="Proteomes" id="UP000322545"/>
    </source>
</evidence>
<dbReference type="PANTHER" id="PTHR36571">
    <property type="entry name" value="PROTEIN YGIW"/>
    <property type="match status" value="1"/>
</dbReference>
<dbReference type="SUPFAM" id="SSF101756">
    <property type="entry name" value="Hypothetical protein YgiW"/>
    <property type="match status" value="1"/>
</dbReference>
<dbReference type="Pfam" id="PF04076">
    <property type="entry name" value="BOF"/>
    <property type="match status" value="1"/>
</dbReference>
<dbReference type="EMBL" id="FRCB01000003">
    <property type="protein sequence ID" value="SHL90010.1"/>
    <property type="molecule type" value="Genomic_DNA"/>
</dbReference>
<evidence type="ECO:0000256" key="1">
    <source>
        <dbReference type="ARBA" id="ARBA00022729"/>
    </source>
</evidence>
<feature type="signal peptide" evidence="2">
    <location>
        <begin position="1"/>
        <end position="22"/>
    </location>
</feature>
<dbReference type="NCBIfam" id="NF033674">
    <property type="entry name" value="stress_OB_fold"/>
    <property type="match status" value="1"/>
</dbReference>
<accession>A0A1M7EEF7</accession>
<keyword evidence="4" id="KW-1185">Reference proteome</keyword>
<dbReference type="AlphaFoldDB" id="A0A1M7EEF7"/>
<keyword evidence="1 2" id="KW-0732">Signal</keyword>
<dbReference type="InterPro" id="IPR006311">
    <property type="entry name" value="TAT_signal"/>
</dbReference>
<dbReference type="RefSeq" id="WP_223228353.1">
    <property type="nucleotide sequence ID" value="NZ_FRCB01000003.1"/>
</dbReference>
<dbReference type="Gene3D" id="2.40.50.200">
    <property type="entry name" value="Bacterial OB-fold"/>
    <property type="match status" value="1"/>
</dbReference>
<dbReference type="InterPro" id="IPR036700">
    <property type="entry name" value="BOBF_sf"/>
</dbReference>
<gene>
    <name evidence="3" type="ORF">SAMN05443432_103323</name>
</gene>
<protein>
    <submittedName>
        <fullName evidence="3">TIGR00156 family protein</fullName>
    </submittedName>
</protein>
<dbReference type="InterPro" id="IPR005220">
    <property type="entry name" value="CarO-like"/>
</dbReference>
<sequence>MTTRRNFLIMSALAFAASPALAQFTGPSEQGAQSSVQDALDARIGAYMTLEGYITHHLREDYYRFTDGMNEIRVEIPQNVFAGRPIGPNDRVRLRVEVDRGLIGRYLWVEALEIL</sequence>
<dbReference type="PANTHER" id="PTHR36571:SF1">
    <property type="entry name" value="PROTEIN YGIW"/>
    <property type="match status" value="1"/>
</dbReference>
<evidence type="ECO:0000256" key="2">
    <source>
        <dbReference type="SAM" id="SignalP"/>
    </source>
</evidence>
<reference evidence="3 4" key="1">
    <citation type="submission" date="2016-11" db="EMBL/GenBank/DDBJ databases">
        <authorList>
            <person name="Varghese N."/>
            <person name="Submissions S."/>
        </authorList>
    </citation>
    <scope>NUCLEOTIDE SEQUENCE [LARGE SCALE GENOMIC DNA]</scope>
    <source>
        <strain evidence="3 4">DSM 28249</strain>
    </source>
</reference>
<proteinExistence type="predicted"/>
<name>A0A1M7EEF7_9RHOB</name>
<feature type="chain" id="PRO_5012341971" evidence="2">
    <location>
        <begin position="23"/>
        <end position="115"/>
    </location>
</feature>
<dbReference type="PROSITE" id="PS51318">
    <property type="entry name" value="TAT"/>
    <property type="match status" value="1"/>
</dbReference>
<organism evidence="3 4">
    <name type="scientific">Roseovarius litoreus</name>
    <dbReference type="NCBI Taxonomy" id="1155722"/>
    <lineage>
        <taxon>Bacteria</taxon>
        <taxon>Pseudomonadati</taxon>
        <taxon>Pseudomonadota</taxon>
        <taxon>Alphaproteobacteria</taxon>
        <taxon>Rhodobacterales</taxon>
        <taxon>Roseobacteraceae</taxon>
        <taxon>Roseovarius</taxon>
    </lineage>
</organism>
<dbReference type="Proteomes" id="UP000322545">
    <property type="component" value="Unassembled WGS sequence"/>
</dbReference>